<dbReference type="OrthoDB" id="10646140at2759"/>
<name>F9XKJ6_ZYMTI</name>
<dbReference type="HOGENOM" id="CLU_1483132_0_0_1"/>
<organism evidence="2 3">
    <name type="scientific">Zymoseptoria tritici (strain CBS 115943 / IPO323)</name>
    <name type="common">Speckled leaf blotch fungus</name>
    <name type="synonym">Septoria tritici</name>
    <dbReference type="NCBI Taxonomy" id="336722"/>
    <lineage>
        <taxon>Eukaryota</taxon>
        <taxon>Fungi</taxon>
        <taxon>Dikarya</taxon>
        <taxon>Ascomycota</taxon>
        <taxon>Pezizomycotina</taxon>
        <taxon>Dothideomycetes</taxon>
        <taxon>Dothideomycetidae</taxon>
        <taxon>Mycosphaerellales</taxon>
        <taxon>Mycosphaerellaceae</taxon>
        <taxon>Zymoseptoria</taxon>
    </lineage>
</organism>
<keyword evidence="1" id="KW-0812">Transmembrane</keyword>
<keyword evidence="1" id="KW-1133">Transmembrane helix</keyword>
<dbReference type="KEGG" id="ztr:MYCGRDRAFT_96004"/>
<dbReference type="EMBL" id="CM001205">
    <property type="protein sequence ID" value="EGP84224.1"/>
    <property type="molecule type" value="Genomic_DNA"/>
</dbReference>
<proteinExistence type="predicted"/>
<dbReference type="InParanoid" id="F9XKJ6"/>
<keyword evidence="3" id="KW-1185">Reference proteome</keyword>
<dbReference type="RefSeq" id="XP_003849248.1">
    <property type="nucleotide sequence ID" value="XM_003849200.1"/>
</dbReference>
<keyword evidence="1" id="KW-0472">Membrane</keyword>
<dbReference type="GeneID" id="13398795"/>
<accession>F9XKJ6</accession>
<dbReference type="Proteomes" id="UP000008062">
    <property type="component" value="Chromosome 10"/>
</dbReference>
<dbReference type="AlphaFoldDB" id="F9XKJ6"/>
<evidence type="ECO:0000313" key="2">
    <source>
        <dbReference type="EMBL" id="EGP84224.1"/>
    </source>
</evidence>
<feature type="transmembrane region" description="Helical" evidence="1">
    <location>
        <begin position="29"/>
        <end position="45"/>
    </location>
</feature>
<sequence length="182" mass="20736">METPMDANVLAQEYVKQVFTKDMNMKIKFFRYFFYYLFAFAREFGMAICDVTIQGFLVFAVINLCIPAVLKEFRDSSGGLVAVHQVLDVFDLHKIDIFDLTSNTSLLVLEHGLCMYAILIASMLFNFFVVEHQELYNDAIHKLVLSGPEICRLLLRQDIALRKEDLQLVSSAAKAGSKKHAP</sequence>
<feature type="transmembrane region" description="Helical" evidence="1">
    <location>
        <begin position="113"/>
        <end position="130"/>
    </location>
</feature>
<evidence type="ECO:0000256" key="1">
    <source>
        <dbReference type="SAM" id="Phobius"/>
    </source>
</evidence>
<reference evidence="2 3" key="1">
    <citation type="journal article" date="2011" name="PLoS Genet.">
        <title>Finished genome of the fungal wheat pathogen Mycosphaerella graminicola reveals dispensome structure, chromosome plasticity, and stealth pathogenesis.</title>
        <authorList>
            <person name="Goodwin S.B."/>
            <person name="Ben M'barek S."/>
            <person name="Dhillon B."/>
            <person name="Wittenberg A.H.J."/>
            <person name="Crane C.F."/>
            <person name="Hane J.K."/>
            <person name="Foster A.J."/>
            <person name="Van der Lee T.A.J."/>
            <person name="Grimwood J."/>
            <person name="Aerts A."/>
            <person name="Antoniw J."/>
            <person name="Bailey A."/>
            <person name="Bluhm B."/>
            <person name="Bowler J."/>
            <person name="Bristow J."/>
            <person name="van der Burgt A."/>
            <person name="Canto-Canche B."/>
            <person name="Churchill A.C.L."/>
            <person name="Conde-Ferraez L."/>
            <person name="Cools H.J."/>
            <person name="Coutinho P.M."/>
            <person name="Csukai M."/>
            <person name="Dehal P."/>
            <person name="De Wit P."/>
            <person name="Donzelli B."/>
            <person name="van de Geest H.C."/>
            <person name="van Ham R.C.H.J."/>
            <person name="Hammond-Kosack K.E."/>
            <person name="Henrissat B."/>
            <person name="Kilian A."/>
            <person name="Kobayashi A.K."/>
            <person name="Koopmann E."/>
            <person name="Kourmpetis Y."/>
            <person name="Kuzniar A."/>
            <person name="Lindquist E."/>
            <person name="Lombard V."/>
            <person name="Maliepaard C."/>
            <person name="Martins N."/>
            <person name="Mehrabi R."/>
            <person name="Nap J.P.H."/>
            <person name="Ponomarenko A."/>
            <person name="Rudd J.J."/>
            <person name="Salamov A."/>
            <person name="Schmutz J."/>
            <person name="Schouten H.J."/>
            <person name="Shapiro H."/>
            <person name="Stergiopoulos I."/>
            <person name="Torriani S.F.F."/>
            <person name="Tu H."/>
            <person name="de Vries R.P."/>
            <person name="Waalwijk C."/>
            <person name="Ware S.B."/>
            <person name="Wiebenga A."/>
            <person name="Zwiers L.-H."/>
            <person name="Oliver R.P."/>
            <person name="Grigoriev I.V."/>
            <person name="Kema G.H.J."/>
        </authorList>
    </citation>
    <scope>NUCLEOTIDE SEQUENCE [LARGE SCALE GENOMIC DNA]</scope>
    <source>
        <strain evidence="3">CBS 115943 / IPO323</strain>
    </source>
</reference>
<gene>
    <name evidence="2" type="ORF">MYCGRDRAFT_96004</name>
</gene>
<evidence type="ECO:0000313" key="3">
    <source>
        <dbReference type="Proteomes" id="UP000008062"/>
    </source>
</evidence>
<protein>
    <submittedName>
        <fullName evidence="2">Uncharacterized protein</fullName>
    </submittedName>
</protein>